<evidence type="ECO:0000256" key="8">
    <source>
        <dbReference type="HAMAP-Rule" id="MF_01161"/>
    </source>
</evidence>
<keyword evidence="3 8" id="KW-0436">Ligase</keyword>
<dbReference type="InterPro" id="IPR011063">
    <property type="entry name" value="TilS/TtcA_N"/>
</dbReference>
<dbReference type="Pfam" id="PF11734">
    <property type="entry name" value="TilS_C"/>
    <property type="match status" value="1"/>
</dbReference>
<dbReference type="AlphaFoldDB" id="A0A9D1VQ18"/>
<evidence type="ECO:0000256" key="4">
    <source>
        <dbReference type="ARBA" id="ARBA00022694"/>
    </source>
</evidence>
<dbReference type="Pfam" id="PF01171">
    <property type="entry name" value="ATP_bind_3"/>
    <property type="match status" value="1"/>
</dbReference>
<dbReference type="InterPro" id="IPR012795">
    <property type="entry name" value="tRNA_Ile_lys_synt_N"/>
</dbReference>
<feature type="binding site" evidence="8">
    <location>
        <begin position="28"/>
        <end position="33"/>
    </location>
    <ligand>
        <name>ATP</name>
        <dbReference type="ChEBI" id="CHEBI:30616"/>
    </ligand>
</feature>
<dbReference type="NCBIfam" id="TIGR02432">
    <property type="entry name" value="lysidine_TilS_N"/>
    <property type="match status" value="1"/>
</dbReference>
<comment type="domain">
    <text evidence="8">The N-terminal region contains the highly conserved SGGXDS motif, predicted to be a P-loop motif involved in ATP binding.</text>
</comment>
<dbReference type="GO" id="GO:0005524">
    <property type="term" value="F:ATP binding"/>
    <property type="evidence" value="ECO:0007669"/>
    <property type="project" value="UniProtKB-UniRule"/>
</dbReference>
<proteinExistence type="inferred from homology"/>
<dbReference type="HAMAP" id="MF_01161">
    <property type="entry name" value="tRNA_Ile_lys_synt"/>
    <property type="match status" value="1"/>
</dbReference>
<evidence type="ECO:0000313" key="11">
    <source>
        <dbReference type="Proteomes" id="UP000824230"/>
    </source>
</evidence>
<dbReference type="Proteomes" id="UP000824230">
    <property type="component" value="Unassembled WGS sequence"/>
</dbReference>
<comment type="function">
    <text evidence="8">Ligates lysine onto the cytidine present at position 34 of the AUA codon-specific tRNA(Ile) that contains the anticodon CAU, in an ATP-dependent manner. Cytidine is converted to lysidine, thus changing the amino acid specificity of the tRNA from methionine to isoleucine.</text>
</comment>
<dbReference type="EMBL" id="DXFG01000335">
    <property type="protein sequence ID" value="HIX39086.1"/>
    <property type="molecule type" value="Genomic_DNA"/>
</dbReference>
<feature type="domain" description="Lysidine-tRNA(Ile) synthetase C-terminal" evidence="9">
    <location>
        <begin position="372"/>
        <end position="444"/>
    </location>
</feature>
<dbReference type="EC" id="6.3.4.19" evidence="8"/>
<accession>A0A9D1VQ18</accession>
<comment type="catalytic activity">
    <reaction evidence="7 8">
        <text>cytidine(34) in tRNA(Ile2) + L-lysine + ATP = lysidine(34) in tRNA(Ile2) + AMP + diphosphate + H(+)</text>
        <dbReference type="Rhea" id="RHEA:43744"/>
        <dbReference type="Rhea" id="RHEA-COMP:10625"/>
        <dbReference type="Rhea" id="RHEA-COMP:10670"/>
        <dbReference type="ChEBI" id="CHEBI:15378"/>
        <dbReference type="ChEBI" id="CHEBI:30616"/>
        <dbReference type="ChEBI" id="CHEBI:32551"/>
        <dbReference type="ChEBI" id="CHEBI:33019"/>
        <dbReference type="ChEBI" id="CHEBI:82748"/>
        <dbReference type="ChEBI" id="CHEBI:83665"/>
        <dbReference type="ChEBI" id="CHEBI:456215"/>
        <dbReference type="EC" id="6.3.4.19"/>
    </reaction>
</comment>
<dbReference type="PANTHER" id="PTHR43033">
    <property type="entry name" value="TRNA(ILE)-LYSIDINE SYNTHASE-RELATED"/>
    <property type="match status" value="1"/>
</dbReference>
<dbReference type="CDD" id="cd01992">
    <property type="entry name" value="TilS_N"/>
    <property type="match status" value="1"/>
</dbReference>
<dbReference type="GO" id="GO:0006400">
    <property type="term" value="P:tRNA modification"/>
    <property type="evidence" value="ECO:0007669"/>
    <property type="project" value="UniProtKB-UniRule"/>
</dbReference>
<dbReference type="NCBIfam" id="TIGR02433">
    <property type="entry name" value="lysidine_TilS_C"/>
    <property type="match status" value="1"/>
</dbReference>
<evidence type="ECO:0000256" key="5">
    <source>
        <dbReference type="ARBA" id="ARBA00022741"/>
    </source>
</evidence>
<dbReference type="PANTHER" id="PTHR43033:SF1">
    <property type="entry name" value="TRNA(ILE)-LYSIDINE SYNTHASE-RELATED"/>
    <property type="match status" value="1"/>
</dbReference>
<evidence type="ECO:0000259" key="9">
    <source>
        <dbReference type="SMART" id="SM00977"/>
    </source>
</evidence>
<organism evidence="10 11">
    <name type="scientific">Candidatus Blautia pullistercoris</name>
    <dbReference type="NCBI Taxonomy" id="2838499"/>
    <lineage>
        <taxon>Bacteria</taxon>
        <taxon>Bacillati</taxon>
        <taxon>Bacillota</taxon>
        <taxon>Clostridia</taxon>
        <taxon>Lachnospirales</taxon>
        <taxon>Lachnospiraceae</taxon>
        <taxon>Blautia</taxon>
    </lineage>
</organism>
<dbReference type="GO" id="GO:0032267">
    <property type="term" value="F:tRNA(Ile)-lysidine synthase activity"/>
    <property type="evidence" value="ECO:0007669"/>
    <property type="project" value="UniProtKB-EC"/>
</dbReference>
<keyword evidence="4 8" id="KW-0819">tRNA processing</keyword>
<evidence type="ECO:0000256" key="1">
    <source>
        <dbReference type="ARBA" id="ARBA00004496"/>
    </source>
</evidence>
<reference evidence="10" key="2">
    <citation type="submission" date="2021-04" db="EMBL/GenBank/DDBJ databases">
        <authorList>
            <person name="Gilroy R."/>
        </authorList>
    </citation>
    <scope>NUCLEOTIDE SEQUENCE</scope>
    <source>
        <strain evidence="10">ChiHjej12B11-1927</strain>
    </source>
</reference>
<dbReference type="Gene3D" id="3.40.50.620">
    <property type="entry name" value="HUPs"/>
    <property type="match status" value="1"/>
</dbReference>
<dbReference type="SUPFAM" id="SSF52402">
    <property type="entry name" value="Adenine nucleotide alpha hydrolases-like"/>
    <property type="match status" value="1"/>
</dbReference>
<sequence>MKIEEKVFSYIEEYKMIETGSQVLLGISGGADSVCLLFLLKEYQKRKDFALRGIHINHGIRGEEAERDQEFTRELCVRLAVPLTVRYCPVPEMAAAQKLSLEEAGRLARRRAFEEEGRAWEADPEKFCIALAHHKNDQAETVLHNLIRGTGAGGLAGIRPVQKEEMKSYIRPLLCVSREEIREYLKEKGISWVEDSSNQDLSYTRNRIRQILIPQMEQMNPRVVSHIGTTAGYMGKIEEYLEEQADKLYGNYVKKQKEQYVVKRELSGEKDIMQEYVLRKVLTVAAGKRKDISRIHIETVKMLLLADTGSRAFLPYGLQAWQEYGNLVIGRAKEEEREKASLKFRIFPYEKQQIPEKTYTKWFDYDKIKDSLEVRFRLPGDYITINAQGGRKKLKDYFIDCKIPRQERDRITLLAEGSHILWAVGLRISAYYKITSQTKRVLEVQVKGVKEDE</sequence>
<keyword evidence="5 8" id="KW-0547">Nucleotide-binding</keyword>
<keyword evidence="6 8" id="KW-0067">ATP-binding</keyword>
<dbReference type="GO" id="GO:0005737">
    <property type="term" value="C:cytoplasm"/>
    <property type="evidence" value="ECO:0007669"/>
    <property type="project" value="UniProtKB-SubCell"/>
</dbReference>
<dbReference type="InterPro" id="IPR014729">
    <property type="entry name" value="Rossmann-like_a/b/a_fold"/>
</dbReference>
<evidence type="ECO:0000256" key="7">
    <source>
        <dbReference type="ARBA" id="ARBA00048539"/>
    </source>
</evidence>
<evidence type="ECO:0000256" key="2">
    <source>
        <dbReference type="ARBA" id="ARBA00022490"/>
    </source>
</evidence>
<evidence type="ECO:0000256" key="6">
    <source>
        <dbReference type="ARBA" id="ARBA00022840"/>
    </source>
</evidence>
<evidence type="ECO:0000313" key="10">
    <source>
        <dbReference type="EMBL" id="HIX39086.1"/>
    </source>
</evidence>
<protein>
    <recommendedName>
        <fullName evidence="8">tRNA(Ile)-lysidine synthase</fullName>
        <ecNumber evidence="8">6.3.4.19</ecNumber>
    </recommendedName>
    <alternativeName>
        <fullName evidence="8">tRNA(Ile)-2-lysyl-cytidine synthase</fullName>
    </alternativeName>
    <alternativeName>
        <fullName evidence="8">tRNA(Ile)-lysidine synthetase</fullName>
    </alternativeName>
</protein>
<dbReference type="InterPro" id="IPR012094">
    <property type="entry name" value="tRNA_Ile_lys_synt"/>
</dbReference>
<keyword evidence="2 8" id="KW-0963">Cytoplasm</keyword>
<reference evidence="10" key="1">
    <citation type="journal article" date="2021" name="PeerJ">
        <title>Extensive microbial diversity within the chicken gut microbiome revealed by metagenomics and culture.</title>
        <authorList>
            <person name="Gilroy R."/>
            <person name="Ravi A."/>
            <person name="Getino M."/>
            <person name="Pursley I."/>
            <person name="Horton D.L."/>
            <person name="Alikhan N.F."/>
            <person name="Baker D."/>
            <person name="Gharbi K."/>
            <person name="Hall N."/>
            <person name="Watson M."/>
            <person name="Adriaenssens E.M."/>
            <person name="Foster-Nyarko E."/>
            <person name="Jarju S."/>
            <person name="Secka A."/>
            <person name="Antonio M."/>
            <person name="Oren A."/>
            <person name="Chaudhuri R.R."/>
            <person name="La Ragione R."/>
            <person name="Hildebrand F."/>
            <person name="Pallen M.J."/>
        </authorList>
    </citation>
    <scope>NUCLEOTIDE SEQUENCE</scope>
    <source>
        <strain evidence="10">ChiHjej12B11-1927</strain>
    </source>
</reference>
<dbReference type="SUPFAM" id="SSF82829">
    <property type="entry name" value="MesJ substrate recognition domain-like"/>
    <property type="match status" value="1"/>
</dbReference>
<gene>
    <name evidence="8 10" type="primary">tilS</name>
    <name evidence="10" type="ORF">H9738_14690</name>
</gene>
<comment type="caution">
    <text evidence="10">The sequence shown here is derived from an EMBL/GenBank/DDBJ whole genome shotgun (WGS) entry which is preliminary data.</text>
</comment>
<dbReference type="SMART" id="SM00977">
    <property type="entry name" value="TilS_C"/>
    <property type="match status" value="1"/>
</dbReference>
<comment type="similarity">
    <text evidence="8">Belongs to the tRNA(Ile)-lysidine synthase family.</text>
</comment>
<name>A0A9D1VQ18_9FIRM</name>
<dbReference type="SUPFAM" id="SSF56037">
    <property type="entry name" value="PheT/TilS domain"/>
    <property type="match status" value="1"/>
</dbReference>
<comment type="subcellular location">
    <subcellularLocation>
        <location evidence="1 8">Cytoplasm</location>
    </subcellularLocation>
</comment>
<dbReference type="InterPro" id="IPR012796">
    <property type="entry name" value="Lysidine-tRNA-synth_C"/>
</dbReference>
<evidence type="ECO:0000256" key="3">
    <source>
        <dbReference type="ARBA" id="ARBA00022598"/>
    </source>
</evidence>